<dbReference type="RefSeq" id="WP_126989988.1">
    <property type="nucleotide sequence ID" value="NZ_JTFC01000025.1"/>
</dbReference>
<sequence length="96" mass="11728">MEEAQIKDWLMRFQRDKDIEALEGLKNHCVSMIEPLIEEFEAKYDQQAGDLLRENWDKRFFFIFTKYQLDVGLPLETFVQNTYRFYFMQVLKRAGY</sequence>
<keyword evidence="2" id="KW-1185">Reference proteome</keyword>
<organism evidence="1 2">
    <name type="scientific">Candidatus Kurthia intestinigallinarum</name>
    <dbReference type="NCBI Taxonomy" id="1562256"/>
    <lineage>
        <taxon>Bacteria</taxon>
        <taxon>Bacillati</taxon>
        <taxon>Bacillota</taxon>
        <taxon>Bacilli</taxon>
        <taxon>Bacillales</taxon>
        <taxon>Caryophanaceae</taxon>
        <taxon>Kurthia</taxon>
    </lineage>
</organism>
<reference evidence="1 2" key="1">
    <citation type="submission" date="2014-11" db="EMBL/GenBank/DDBJ databases">
        <title>Genome sequence and analysis of novel Kurthia sp.</title>
        <authorList>
            <person name="Lawson J.N."/>
            <person name="Gonzalez J.E."/>
            <person name="Rinauldi L."/>
            <person name="Xuan Z."/>
            <person name="Firman A."/>
            <person name="Shaddox L."/>
            <person name="Trudeau A."/>
            <person name="Shah S."/>
            <person name="Reiman D."/>
        </authorList>
    </citation>
    <scope>NUCLEOTIDE SEQUENCE [LARGE SCALE GENOMIC DNA]</scope>
    <source>
        <strain evidence="1 2">3B1D</strain>
    </source>
</reference>
<dbReference type="EMBL" id="JTFC01000025">
    <property type="protein sequence ID" value="RUS57434.1"/>
    <property type="molecule type" value="Genomic_DNA"/>
</dbReference>
<name>A0A433RVY0_9BACL</name>
<protein>
    <submittedName>
        <fullName evidence="1">Uncharacterized protein</fullName>
    </submittedName>
</protein>
<evidence type="ECO:0000313" key="2">
    <source>
        <dbReference type="Proteomes" id="UP000288623"/>
    </source>
</evidence>
<evidence type="ECO:0000313" key="1">
    <source>
        <dbReference type="EMBL" id="RUS57434.1"/>
    </source>
</evidence>
<comment type="caution">
    <text evidence="1">The sequence shown here is derived from an EMBL/GenBank/DDBJ whole genome shotgun (WGS) entry which is preliminary data.</text>
</comment>
<proteinExistence type="predicted"/>
<accession>A0A433RVY0</accession>
<dbReference type="AlphaFoldDB" id="A0A433RVY0"/>
<dbReference type="OrthoDB" id="2453430at2"/>
<dbReference type="Proteomes" id="UP000288623">
    <property type="component" value="Unassembled WGS sequence"/>
</dbReference>
<gene>
    <name evidence="1" type="ORF">QI30_05795</name>
</gene>